<proteinExistence type="predicted"/>
<feature type="transmembrane region" description="Helical" evidence="4">
    <location>
        <begin position="12"/>
        <end position="32"/>
    </location>
</feature>
<name>A0A1G8GK79_9VIBR</name>
<feature type="transmembrane region" description="Helical" evidence="4">
    <location>
        <begin position="138"/>
        <end position="156"/>
    </location>
</feature>
<keyword evidence="1 4" id="KW-0812">Transmembrane</keyword>
<evidence type="ECO:0000313" key="5">
    <source>
        <dbReference type="EMBL" id="SDH94825.1"/>
    </source>
</evidence>
<evidence type="ECO:0000313" key="6">
    <source>
        <dbReference type="Proteomes" id="UP000198854"/>
    </source>
</evidence>
<gene>
    <name evidence="5" type="ORF">SAMN04488136_13835</name>
</gene>
<dbReference type="OrthoDB" id="9774288at2"/>
<feature type="transmembrane region" description="Helical" evidence="4">
    <location>
        <begin position="168"/>
        <end position="186"/>
    </location>
</feature>
<dbReference type="AlphaFoldDB" id="A0A1G8GK79"/>
<dbReference type="PANTHER" id="PTHR23518">
    <property type="entry name" value="C-METHYLTRANSFERASE"/>
    <property type="match status" value="1"/>
</dbReference>
<dbReference type="STRING" id="861298.SAMN04488136_13835"/>
<feature type="transmembrane region" description="Helical" evidence="4">
    <location>
        <begin position="271"/>
        <end position="289"/>
    </location>
</feature>
<dbReference type="Gene3D" id="1.20.1250.20">
    <property type="entry name" value="MFS general substrate transporter like domains"/>
    <property type="match status" value="2"/>
</dbReference>
<feature type="transmembrane region" description="Helical" evidence="4">
    <location>
        <begin position="357"/>
        <end position="376"/>
    </location>
</feature>
<evidence type="ECO:0000256" key="2">
    <source>
        <dbReference type="ARBA" id="ARBA00022989"/>
    </source>
</evidence>
<dbReference type="RefSeq" id="WP_093279105.1">
    <property type="nucleotide sequence ID" value="NZ_FNDD01000038.1"/>
</dbReference>
<evidence type="ECO:0000256" key="4">
    <source>
        <dbReference type="SAM" id="Phobius"/>
    </source>
</evidence>
<reference evidence="5 6" key="1">
    <citation type="submission" date="2016-10" db="EMBL/GenBank/DDBJ databases">
        <authorList>
            <person name="de Groot N.N."/>
        </authorList>
    </citation>
    <scope>NUCLEOTIDE SEQUENCE [LARGE SCALE GENOMIC DNA]</scope>
    <source>
        <strain evidence="5 6">CGMCC 1.10228</strain>
    </source>
</reference>
<dbReference type="PANTHER" id="PTHR23518:SF2">
    <property type="entry name" value="MAJOR FACILITATOR SUPERFAMILY TRANSPORTER"/>
    <property type="match status" value="1"/>
</dbReference>
<keyword evidence="2 4" id="KW-1133">Transmembrane helix</keyword>
<dbReference type="SUPFAM" id="SSF103473">
    <property type="entry name" value="MFS general substrate transporter"/>
    <property type="match status" value="1"/>
</dbReference>
<sequence length="392" mass="43801">MTALKRWQTPQHFLIFVSIIVPIAFSSWMALLNNFVVEKAHFDGADIGLLQSVREIPGFLAFTAVFVLLFIREQRFMLISLALLTLGTAITGFFPSLFGLLFTTLVMSTGFHYFETLKQSLSLQWLNKDEAPEMLGKMISIGALASLLTYGVLWVMLEVLKLDYTTVYLSTGGLGLVLVIVAALIFPEFQSHTPQNKKLVLRKRYWLYYALTFMSGARRQIFTVFAGFLMVEKFGYSAGDITMLFMINYVFNFLFAKRIGRFIGVIGERSALAFEYVGLILVFVGYAIVTTSEWAAALYVVDHLFFALALAIKTYFQKIADPADMASTAGVSFTINHIAAVVIPVTFGLIWLVSPAWVFYIGAAMAAVSLLLALNIPRQPAHGNETLRFRLS</sequence>
<dbReference type="Proteomes" id="UP000198854">
    <property type="component" value="Unassembled WGS sequence"/>
</dbReference>
<feature type="transmembrane region" description="Helical" evidence="4">
    <location>
        <begin position="241"/>
        <end position="259"/>
    </location>
</feature>
<feature type="transmembrane region" description="Helical" evidence="4">
    <location>
        <begin position="76"/>
        <end position="94"/>
    </location>
</feature>
<feature type="transmembrane region" description="Helical" evidence="4">
    <location>
        <begin position="52"/>
        <end position="71"/>
    </location>
</feature>
<protein>
    <submittedName>
        <fullName evidence="5">Predicted arabinose efflux permease, MFS family</fullName>
    </submittedName>
</protein>
<dbReference type="EMBL" id="FNDD01000038">
    <property type="protein sequence ID" value="SDH94825.1"/>
    <property type="molecule type" value="Genomic_DNA"/>
</dbReference>
<keyword evidence="6" id="KW-1185">Reference proteome</keyword>
<dbReference type="InterPro" id="IPR036259">
    <property type="entry name" value="MFS_trans_sf"/>
</dbReference>
<keyword evidence="3 4" id="KW-0472">Membrane</keyword>
<dbReference type="InterPro" id="IPR011701">
    <property type="entry name" value="MFS"/>
</dbReference>
<feature type="transmembrane region" description="Helical" evidence="4">
    <location>
        <begin position="295"/>
        <end position="316"/>
    </location>
</feature>
<dbReference type="Pfam" id="PF07690">
    <property type="entry name" value="MFS_1"/>
    <property type="match status" value="1"/>
</dbReference>
<organism evidence="5 6">
    <name type="scientific">Vibrio xiamenensis</name>
    <dbReference type="NCBI Taxonomy" id="861298"/>
    <lineage>
        <taxon>Bacteria</taxon>
        <taxon>Pseudomonadati</taxon>
        <taxon>Pseudomonadota</taxon>
        <taxon>Gammaproteobacteria</taxon>
        <taxon>Vibrionales</taxon>
        <taxon>Vibrionaceae</taxon>
        <taxon>Vibrio</taxon>
    </lineage>
</organism>
<evidence type="ECO:0000256" key="1">
    <source>
        <dbReference type="ARBA" id="ARBA00022692"/>
    </source>
</evidence>
<evidence type="ECO:0000256" key="3">
    <source>
        <dbReference type="ARBA" id="ARBA00023136"/>
    </source>
</evidence>
<feature type="transmembrane region" description="Helical" evidence="4">
    <location>
        <begin position="328"/>
        <end position="351"/>
    </location>
</feature>
<accession>A0A1G8GK79</accession>
<dbReference type="GO" id="GO:0022857">
    <property type="term" value="F:transmembrane transporter activity"/>
    <property type="evidence" value="ECO:0007669"/>
    <property type="project" value="InterPro"/>
</dbReference>